<feature type="compositionally biased region" description="Acidic residues" evidence="7">
    <location>
        <begin position="684"/>
        <end position="697"/>
    </location>
</feature>
<feature type="region of interest" description="Disordered" evidence="7">
    <location>
        <begin position="602"/>
        <end position="697"/>
    </location>
</feature>
<feature type="binding site" evidence="6">
    <location>
        <begin position="534"/>
        <end position="535"/>
    </location>
    <ligand>
        <name>FAD</name>
        <dbReference type="ChEBI" id="CHEBI:57692"/>
    </ligand>
</feature>
<dbReference type="GO" id="GO:0044550">
    <property type="term" value="P:secondary metabolite biosynthetic process"/>
    <property type="evidence" value="ECO:0007669"/>
    <property type="project" value="TreeGrafter"/>
</dbReference>
<dbReference type="Gene3D" id="4.10.450.10">
    <property type="entry name" value="Glucose Oxidase, domain 2"/>
    <property type="match status" value="1"/>
</dbReference>
<dbReference type="InterPro" id="IPR000172">
    <property type="entry name" value="GMC_OxRdtase_N"/>
</dbReference>
<evidence type="ECO:0000256" key="4">
    <source>
        <dbReference type="ARBA" id="ARBA00022827"/>
    </source>
</evidence>
<evidence type="ECO:0000256" key="7">
    <source>
        <dbReference type="SAM" id="MobiDB-lite"/>
    </source>
</evidence>
<comment type="caution">
    <text evidence="10">The sequence shown here is derived from an EMBL/GenBank/DDBJ whole genome shotgun (WGS) entry which is preliminary data.</text>
</comment>
<dbReference type="GO" id="GO:0050660">
    <property type="term" value="F:flavin adenine dinucleotide binding"/>
    <property type="evidence" value="ECO:0007669"/>
    <property type="project" value="InterPro"/>
</dbReference>
<evidence type="ECO:0000256" key="5">
    <source>
        <dbReference type="ARBA" id="ARBA00023002"/>
    </source>
</evidence>
<protein>
    <recommendedName>
        <fullName evidence="9">Glucose-methanol-choline oxidoreductase N-terminal domain-containing protein</fullName>
    </recommendedName>
</protein>
<feature type="signal peptide" evidence="8">
    <location>
        <begin position="1"/>
        <end position="20"/>
    </location>
</feature>
<proteinExistence type="inferred from homology"/>
<reference evidence="10 11" key="1">
    <citation type="journal article" date="2017" name="G3 (Bethesda)">
        <title>First Draft Genome Sequence of the Pathogenic Fungus Lomentospora prolificans (Formerly Scedosporium prolificans).</title>
        <authorList>
            <person name="Luo R."/>
            <person name="Zimin A."/>
            <person name="Workman R."/>
            <person name="Fan Y."/>
            <person name="Pertea G."/>
            <person name="Grossman N."/>
            <person name="Wear M.P."/>
            <person name="Jia B."/>
            <person name="Miller H."/>
            <person name="Casadevall A."/>
            <person name="Timp W."/>
            <person name="Zhang S.X."/>
            <person name="Salzberg S.L."/>
        </authorList>
    </citation>
    <scope>NUCLEOTIDE SEQUENCE [LARGE SCALE GENOMIC DNA]</scope>
    <source>
        <strain evidence="10 11">JHH-5317</strain>
    </source>
</reference>
<gene>
    <name evidence="10" type="ORF">jhhlp_000149</name>
</gene>
<feature type="chain" id="PRO_5014678284" description="Glucose-methanol-choline oxidoreductase N-terminal domain-containing protein" evidence="8">
    <location>
        <begin position="21"/>
        <end position="697"/>
    </location>
</feature>
<keyword evidence="5" id="KW-0560">Oxidoreductase</keyword>
<evidence type="ECO:0000313" key="10">
    <source>
        <dbReference type="EMBL" id="PKS13378.1"/>
    </source>
</evidence>
<dbReference type="InterPro" id="IPR036188">
    <property type="entry name" value="FAD/NAD-bd_sf"/>
</dbReference>
<dbReference type="SUPFAM" id="SSF51905">
    <property type="entry name" value="FAD/NAD(P)-binding domain"/>
    <property type="match status" value="1"/>
</dbReference>
<evidence type="ECO:0000256" key="1">
    <source>
        <dbReference type="ARBA" id="ARBA00001974"/>
    </source>
</evidence>
<comment type="similarity">
    <text evidence="2">Belongs to the GMC oxidoreductase family.</text>
</comment>
<evidence type="ECO:0000259" key="9">
    <source>
        <dbReference type="PROSITE" id="PS00624"/>
    </source>
</evidence>
<keyword evidence="3" id="KW-0285">Flavoprotein</keyword>
<dbReference type="PIRSF" id="PIRSF000137">
    <property type="entry name" value="Alcohol_oxidase"/>
    <property type="match status" value="1"/>
</dbReference>
<dbReference type="Proteomes" id="UP000233524">
    <property type="component" value="Unassembled WGS sequence"/>
</dbReference>
<dbReference type="Pfam" id="PF00732">
    <property type="entry name" value="GMC_oxred_N"/>
    <property type="match status" value="1"/>
</dbReference>
<evidence type="ECO:0000313" key="11">
    <source>
        <dbReference type="Proteomes" id="UP000233524"/>
    </source>
</evidence>
<dbReference type="InParanoid" id="A0A2N3NLT4"/>
<dbReference type="PANTHER" id="PTHR11552:SF115">
    <property type="entry name" value="DEHYDROGENASE XPTC-RELATED"/>
    <property type="match status" value="1"/>
</dbReference>
<dbReference type="InterPro" id="IPR007867">
    <property type="entry name" value="GMC_OxRtase_C"/>
</dbReference>
<dbReference type="Pfam" id="PF05199">
    <property type="entry name" value="GMC_oxred_C"/>
    <property type="match status" value="1"/>
</dbReference>
<dbReference type="Gene3D" id="3.30.560.10">
    <property type="entry name" value="Glucose Oxidase, domain 3"/>
    <property type="match status" value="1"/>
</dbReference>
<keyword evidence="8" id="KW-0732">Signal</keyword>
<evidence type="ECO:0000256" key="8">
    <source>
        <dbReference type="SAM" id="SignalP"/>
    </source>
</evidence>
<dbReference type="PROSITE" id="PS00624">
    <property type="entry name" value="GMC_OXRED_2"/>
    <property type="match status" value="1"/>
</dbReference>
<dbReference type="VEuPathDB" id="FungiDB:jhhlp_000149"/>
<dbReference type="SUPFAM" id="SSF54373">
    <property type="entry name" value="FAD-linked reductases, C-terminal domain"/>
    <property type="match status" value="1"/>
</dbReference>
<organism evidence="10 11">
    <name type="scientific">Lomentospora prolificans</name>
    <dbReference type="NCBI Taxonomy" id="41688"/>
    <lineage>
        <taxon>Eukaryota</taxon>
        <taxon>Fungi</taxon>
        <taxon>Dikarya</taxon>
        <taxon>Ascomycota</taxon>
        <taxon>Pezizomycotina</taxon>
        <taxon>Sordariomycetes</taxon>
        <taxon>Hypocreomycetidae</taxon>
        <taxon>Microascales</taxon>
        <taxon>Microascaceae</taxon>
        <taxon>Lomentospora</taxon>
    </lineage>
</organism>
<keyword evidence="4 6" id="KW-0274">FAD</keyword>
<accession>A0A2N3NLT4</accession>
<dbReference type="Gene3D" id="3.50.50.60">
    <property type="entry name" value="FAD/NAD(P)-binding domain"/>
    <property type="match status" value="1"/>
</dbReference>
<dbReference type="AlphaFoldDB" id="A0A2N3NLT4"/>
<name>A0A2N3NLT4_9PEZI</name>
<feature type="domain" description="Glucose-methanol-choline oxidoreductase N-terminal" evidence="9">
    <location>
        <begin position="301"/>
        <end position="315"/>
    </location>
</feature>
<feature type="compositionally biased region" description="Acidic residues" evidence="7">
    <location>
        <begin position="613"/>
        <end position="676"/>
    </location>
</feature>
<keyword evidence="11" id="KW-1185">Reference proteome</keyword>
<evidence type="ECO:0000256" key="2">
    <source>
        <dbReference type="ARBA" id="ARBA00010790"/>
    </source>
</evidence>
<comment type="cofactor">
    <cofactor evidence="1 6">
        <name>FAD</name>
        <dbReference type="ChEBI" id="CHEBI:57692"/>
    </cofactor>
</comment>
<dbReference type="OrthoDB" id="269227at2759"/>
<dbReference type="GO" id="GO:0016614">
    <property type="term" value="F:oxidoreductase activity, acting on CH-OH group of donors"/>
    <property type="evidence" value="ECO:0007669"/>
    <property type="project" value="InterPro"/>
</dbReference>
<dbReference type="EMBL" id="NLAX01000001">
    <property type="protein sequence ID" value="PKS13378.1"/>
    <property type="molecule type" value="Genomic_DNA"/>
</dbReference>
<feature type="binding site" evidence="6">
    <location>
        <position position="264"/>
    </location>
    <ligand>
        <name>FAD</name>
        <dbReference type="ChEBI" id="CHEBI:57692"/>
    </ligand>
</feature>
<dbReference type="PANTHER" id="PTHR11552">
    <property type="entry name" value="GLUCOSE-METHANOL-CHOLINE GMC OXIDOREDUCTASE"/>
    <property type="match status" value="1"/>
</dbReference>
<dbReference type="STRING" id="41688.A0A2N3NLT4"/>
<sequence>MVRYVRTSLLALFAPSLVAAIPAPWLRARHVTNQTDLKDSYDYIIIGGGTAGLTIADRLSESCKYDVLVIEHGDFYDPANPVNRGTRQYSIRSVPQVELNNRTTVISMGFCVGGSSAVNGMAVMRGTKTDYNIWAELGNENSTWGWDGMLPYFKKAIHFVPPDEVFAADFNITYDVEAAWGQYDDTHVYASFPGGNDPRIKIHYEALKSVPGIDFPKDGHAGSQGVFWYPVSVDPATGQRSYARTGHWDGLNRANLDLLTASRVNKILFEDDVATAVQFVPREGGEGTTVTAKREVILSAGSIHTPQILQLSGIGPAEHLEAAGIEVQVDLPGVGANFQDHPVGPGIFFQWGETPPTPEIQSNLTPSVGGGQGLVAFLDLSIAAPDEYEEIASRYESLDLSEYVAPDTAETVLAGYKAQQEIYAREMRGRGLSFMNYIIGGGAGGSPINLHITSRGTIRLNVTNPEADPVVDYRALSNPTDIDLMAAYLKFLRRFFTSGELEQYNATEVRPGESGQTQEGLEEFIRAGYSPQGWHPIGTAAKMRRELGGVVDDDLRVYGVQNLRVADASIMPTLISGTTQLTAYTIGEKASAADLIKSAWEDDEKEVCPQPEVPEDEEVEETEGEDGEEEEEEEVEEGEGEGVDEEDEAEQGPDEGVEEGGEETGDEDVDEEFDGDEPGKDMVDVDEGEEDDVGNED</sequence>
<dbReference type="InterPro" id="IPR012132">
    <property type="entry name" value="GMC_OxRdtase"/>
</dbReference>
<evidence type="ECO:0000256" key="6">
    <source>
        <dbReference type="PIRSR" id="PIRSR000137-2"/>
    </source>
</evidence>
<dbReference type="InterPro" id="IPR027424">
    <property type="entry name" value="Glucose_Oxidase_domain_2"/>
</dbReference>
<evidence type="ECO:0000256" key="3">
    <source>
        <dbReference type="ARBA" id="ARBA00022630"/>
    </source>
</evidence>